<gene>
    <name evidence="1" type="ORF">RclHR1_06110005</name>
</gene>
<evidence type="ECO:0000313" key="1">
    <source>
        <dbReference type="EMBL" id="GBC05231.1"/>
    </source>
</evidence>
<comment type="caution">
    <text evidence="1">The sequence shown here is derived from an EMBL/GenBank/DDBJ whole genome shotgun (WGS) entry which is preliminary data.</text>
</comment>
<dbReference type="AlphaFoldDB" id="A0A2Z6RSK1"/>
<organism evidence="1 2">
    <name type="scientific">Rhizophagus clarus</name>
    <dbReference type="NCBI Taxonomy" id="94130"/>
    <lineage>
        <taxon>Eukaryota</taxon>
        <taxon>Fungi</taxon>
        <taxon>Fungi incertae sedis</taxon>
        <taxon>Mucoromycota</taxon>
        <taxon>Glomeromycotina</taxon>
        <taxon>Glomeromycetes</taxon>
        <taxon>Glomerales</taxon>
        <taxon>Glomeraceae</taxon>
        <taxon>Rhizophagus</taxon>
    </lineage>
</organism>
<name>A0A2Z6RSK1_9GLOM</name>
<keyword evidence="2" id="KW-1185">Reference proteome</keyword>
<reference evidence="1 2" key="1">
    <citation type="submission" date="2017-11" db="EMBL/GenBank/DDBJ databases">
        <title>The genome of Rhizophagus clarus HR1 reveals common genetic basis of auxotrophy among arbuscular mycorrhizal fungi.</title>
        <authorList>
            <person name="Kobayashi Y."/>
        </authorList>
    </citation>
    <scope>NUCLEOTIDE SEQUENCE [LARGE SCALE GENOMIC DNA]</scope>
    <source>
        <strain evidence="1 2">HR1</strain>
    </source>
</reference>
<dbReference type="EMBL" id="BEXD01003995">
    <property type="protein sequence ID" value="GBC05231.1"/>
    <property type="molecule type" value="Genomic_DNA"/>
</dbReference>
<proteinExistence type="predicted"/>
<sequence>MSQQSPKFIFVDTIQDPESLMQEIKELASKLKYSFTLSIEELIIPNSSTPQNSFFMFKRDQMAKTTGMVNLKTNYYKYKPLFELLYKLQVMYSKETQPTLTNQPNSNDAFNEFGRTIDDFIDNDPEIKSIVKELLDEMEKRKY</sequence>
<dbReference type="Proteomes" id="UP000247702">
    <property type="component" value="Unassembled WGS sequence"/>
</dbReference>
<evidence type="ECO:0000313" key="2">
    <source>
        <dbReference type="Proteomes" id="UP000247702"/>
    </source>
</evidence>
<accession>A0A2Z6RSK1</accession>
<protein>
    <submittedName>
        <fullName evidence="1">Uncharacterized protein</fullName>
    </submittedName>
</protein>